<keyword evidence="6" id="KW-0902">Two-component regulatory system</keyword>
<evidence type="ECO:0000256" key="3">
    <source>
        <dbReference type="ARBA" id="ARBA00022553"/>
    </source>
</evidence>
<protein>
    <recommendedName>
        <fullName evidence="2">histidine kinase</fullName>
        <ecNumber evidence="2">2.7.13.3</ecNumber>
    </recommendedName>
</protein>
<keyword evidence="10" id="KW-1185">Reference proteome</keyword>
<dbReference type="PANTHER" id="PTHR43047:SF72">
    <property type="entry name" value="OSMOSENSING HISTIDINE PROTEIN KINASE SLN1"/>
    <property type="match status" value="1"/>
</dbReference>
<dbReference type="InterPro" id="IPR036097">
    <property type="entry name" value="HisK_dim/P_sf"/>
</dbReference>
<sequence length="663" mass="73601">MPCIKNLIEKHKLLPVLLAALLTAAVLAALVKLTGTIGPRLNCVTVAEQKGVYDLTGIGDLEGTIALLTPGTAYYPNTYLEPKNADTAVPESIHRYKELRADYLSQKFILRLPDNSDVYMLTFSLSGRHAMRVYVNGRLAGQAGRPGTTKEETEVWENNITCYGAAVNGKMEIILNSAQFYHAKRGASLAQLSLSKSGAVPDMFFYDRMKGILTVGVFLSAAAMLTALYLLLSPVRANLYFAMASVIMALRELLRSKAWIYFPIPGNLSFMLEYMSMVLLTIFLSLYLGQYAIGRFLQGVRYTAIIGSCVYGVCLLFGDSIFYTSVLKYYQLLLMLCIVPGIIRLFWNMRRPTKEQSVAIYGIGVFYIAAVYDILLYSGFLGDGLKLPISENAMVVFALTQAFSLFLMNSRVLGEAKETERKLAAEKEALEDLNRMKTEFLGNISHELKTPLTVMSGYAQTIRQLAQGPGKLDNEKVAHRMKLISSEAERLSLMVGQILDVTRMEEGRMSMELKPCYVDEIIHGAVETHYPMLNKNANRLEIQIERGLPAVNADSARISQVIVNLISNAVRFTANGLITISAKREDAHILICVTDTGSGINREQLPYIFERYYHRQKSGGGQDTGTGLGLYICRNIVEQHGGSIWLESEEGRGTSVFFTLPVL</sequence>
<keyword evidence="3" id="KW-0597">Phosphoprotein</keyword>
<dbReference type="PANTHER" id="PTHR43047">
    <property type="entry name" value="TWO-COMPONENT HISTIDINE PROTEIN KINASE"/>
    <property type="match status" value="1"/>
</dbReference>
<feature type="transmembrane region" description="Helical" evidence="7">
    <location>
        <begin position="359"/>
        <end position="381"/>
    </location>
</feature>
<dbReference type="PRINTS" id="PR00344">
    <property type="entry name" value="BCTRLSENSOR"/>
</dbReference>
<feature type="transmembrane region" description="Helical" evidence="7">
    <location>
        <begin position="268"/>
        <end position="288"/>
    </location>
</feature>
<dbReference type="SUPFAM" id="SSF47384">
    <property type="entry name" value="Homodimeric domain of signal transducing histidine kinase"/>
    <property type="match status" value="1"/>
</dbReference>
<dbReference type="GO" id="GO:0016301">
    <property type="term" value="F:kinase activity"/>
    <property type="evidence" value="ECO:0007669"/>
    <property type="project" value="UniProtKB-KW"/>
</dbReference>
<dbReference type="PROSITE" id="PS50109">
    <property type="entry name" value="HIS_KIN"/>
    <property type="match status" value="1"/>
</dbReference>
<evidence type="ECO:0000313" key="9">
    <source>
        <dbReference type="EMBL" id="MCQ1530289.1"/>
    </source>
</evidence>
<comment type="catalytic activity">
    <reaction evidence="1">
        <text>ATP + protein L-histidine = ADP + protein N-phospho-L-histidine.</text>
        <dbReference type="EC" id="2.7.13.3"/>
    </reaction>
</comment>
<evidence type="ECO:0000259" key="8">
    <source>
        <dbReference type="PROSITE" id="PS50109"/>
    </source>
</evidence>
<keyword evidence="7" id="KW-1133">Transmembrane helix</keyword>
<feature type="transmembrane region" description="Helical" evidence="7">
    <location>
        <begin position="300"/>
        <end position="323"/>
    </location>
</feature>
<dbReference type="EMBL" id="JAJEKE010000010">
    <property type="protein sequence ID" value="MCQ1530289.1"/>
    <property type="molecule type" value="Genomic_DNA"/>
</dbReference>
<organism evidence="9 10">
    <name type="scientific">Lutispora saccharofermentans</name>
    <dbReference type="NCBI Taxonomy" id="3024236"/>
    <lineage>
        <taxon>Bacteria</taxon>
        <taxon>Bacillati</taxon>
        <taxon>Bacillota</taxon>
        <taxon>Clostridia</taxon>
        <taxon>Lutisporales</taxon>
        <taxon>Lutisporaceae</taxon>
        <taxon>Lutispora</taxon>
    </lineage>
</organism>
<keyword evidence="4" id="KW-0808">Transferase</keyword>
<evidence type="ECO:0000313" key="10">
    <source>
        <dbReference type="Proteomes" id="UP001651880"/>
    </source>
</evidence>
<dbReference type="InterPro" id="IPR005467">
    <property type="entry name" value="His_kinase_dom"/>
</dbReference>
<feature type="transmembrane region" description="Helical" evidence="7">
    <location>
        <begin position="329"/>
        <end position="347"/>
    </location>
</feature>
<reference evidence="9 10" key="1">
    <citation type="submission" date="2021-10" db="EMBL/GenBank/DDBJ databases">
        <title>Lutispora strain m25 sp. nov., a thermophilic, non-spore-forming bacterium isolated from a lab-scale methanogenic bioreactor digesting anaerobic sludge.</title>
        <authorList>
            <person name="El Houari A."/>
            <person name="Mcdonald J."/>
        </authorList>
    </citation>
    <scope>NUCLEOTIDE SEQUENCE [LARGE SCALE GENOMIC DNA]</scope>
    <source>
        <strain evidence="10">m25</strain>
    </source>
</reference>
<dbReference type="InterPro" id="IPR004358">
    <property type="entry name" value="Sig_transdc_His_kin-like_C"/>
</dbReference>
<comment type="caution">
    <text evidence="9">The sequence shown here is derived from an EMBL/GenBank/DDBJ whole genome shotgun (WGS) entry which is preliminary data.</text>
</comment>
<proteinExistence type="predicted"/>
<dbReference type="SMART" id="SM00387">
    <property type="entry name" value="HATPase_c"/>
    <property type="match status" value="1"/>
</dbReference>
<name>A0ABT1NGT5_9FIRM</name>
<evidence type="ECO:0000256" key="1">
    <source>
        <dbReference type="ARBA" id="ARBA00000085"/>
    </source>
</evidence>
<dbReference type="Gene3D" id="1.10.287.130">
    <property type="match status" value="1"/>
</dbReference>
<dbReference type="InterPro" id="IPR036890">
    <property type="entry name" value="HATPase_C_sf"/>
</dbReference>
<keyword evidence="5 9" id="KW-0418">Kinase</keyword>
<dbReference type="Pfam" id="PF00512">
    <property type="entry name" value="HisKA"/>
    <property type="match status" value="1"/>
</dbReference>
<evidence type="ECO:0000256" key="4">
    <source>
        <dbReference type="ARBA" id="ARBA00022679"/>
    </source>
</evidence>
<gene>
    <name evidence="9" type="ORF">LJD61_12110</name>
</gene>
<feature type="domain" description="Histidine kinase" evidence="8">
    <location>
        <begin position="443"/>
        <end position="663"/>
    </location>
</feature>
<keyword evidence="7" id="KW-0472">Membrane</keyword>
<dbReference type="CDD" id="cd16922">
    <property type="entry name" value="HATPase_EvgS-ArcB-TorS-like"/>
    <property type="match status" value="1"/>
</dbReference>
<evidence type="ECO:0000256" key="6">
    <source>
        <dbReference type="ARBA" id="ARBA00023012"/>
    </source>
</evidence>
<dbReference type="SMART" id="SM00388">
    <property type="entry name" value="HisKA"/>
    <property type="match status" value="1"/>
</dbReference>
<evidence type="ECO:0000256" key="7">
    <source>
        <dbReference type="SAM" id="Phobius"/>
    </source>
</evidence>
<dbReference type="EC" id="2.7.13.3" evidence="2"/>
<dbReference type="SUPFAM" id="SSF55874">
    <property type="entry name" value="ATPase domain of HSP90 chaperone/DNA topoisomerase II/histidine kinase"/>
    <property type="match status" value="1"/>
</dbReference>
<dbReference type="Pfam" id="PF02518">
    <property type="entry name" value="HATPase_c"/>
    <property type="match status" value="1"/>
</dbReference>
<dbReference type="Proteomes" id="UP001651880">
    <property type="component" value="Unassembled WGS sequence"/>
</dbReference>
<accession>A0ABT1NGT5</accession>
<feature type="transmembrane region" description="Helical" evidence="7">
    <location>
        <begin position="211"/>
        <end position="232"/>
    </location>
</feature>
<dbReference type="InterPro" id="IPR003661">
    <property type="entry name" value="HisK_dim/P_dom"/>
</dbReference>
<dbReference type="Gene3D" id="3.30.565.10">
    <property type="entry name" value="Histidine kinase-like ATPase, C-terminal domain"/>
    <property type="match status" value="1"/>
</dbReference>
<dbReference type="CDD" id="cd00082">
    <property type="entry name" value="HisKA"/>
    <property type="match status" value="1"/>
</dbReference>
<dbReference type="InterPro" id="IPR003594">
    <property type="entry name" value="HATPase_dom"/>
</dbReference>
<feature type="transmembrane region" description="Helical" evidence="7">
    <location>
        <begin position="239"/>
        <end position="262"/>
    </location>
</feature>
<evidence type="ECO:0000256" key="5">
    <source>
        <dbReference type="ARBA" id="ARBA00022777"/>
    </source>
</evidence>
<evidence type="ECO:0000256" key="2">
    <source>
        <dbReference type="ARBA" id="ARBA00012438"/>
    </source>
</evidence>
<keyword evidence="7" id="KW-0812">Transmembrane</keyword>